<evidence type="ECO:0000313" key="3">
    <source>
        <dbReference type="MGI" id="MGI:1914823"/>
    </source>
</evidence>
<dbReference type="MGI" id="MGI:1914823">
    <property type="gene designation" value="Loxl4"/>
</dbReference>
<reference evidence="2" key="4">
    <citation type="journal article" date="2001" name="Nature">
        <title>Functional annotation of a full-length mouse cDNA collection.</title>
        <authorList>
            <consortium name="The RIKEN Genome Exploration Research Group Phase II Team and the FANTOM Consortium"/>
        </authorList>
    </citation>
    <scope>NUCLEOTIDE SEQUENCE</scope>
    <source>
        <strain evidence="2">C57BL/6J</strain>
        <tissue evidence="2">Colon</tissue>
    </source>
</reference>
<proteinExistence type="evidence at transcript level"/>
<name>Q8C5D5_MOUSE</name>
<reference evidence="2" key="7">
    <citation type="journal article" date="2005" name="Science">
        <title>The Transcriptional Landscape of the Mammalian Genome.</title>
        <authorList>
            <consortium name="The FANTOM Consortium"/>
            <consortium name="Riken Genome Exploration Research Group and Genome Science Group (Genome Network Project Core Group)"/>
        </authorList>
    </citation>
    <scope>NUCLEOTIDE SEQUENCE</scope>
    <source>
        <strain evidence="2">C57BL/6J</strain>
        <tissue evidence="2">Colon</tissue>
    </source>
</reference>
<feature type="region of interest" description="Disordered" evidence="1">
    <location>
        <begin position="1"/>
        <end position="21"/>
    </location>
</feature>
<evidence type="ECO:0000256" key="1">
    <source>
        <dbReference type="SAM" id="MobiDB-lite"/>
    </source>
</evidence>
<reference evidence="2" key="5">
    <citation type="journal article" date="2002" name="Nature">
        <title>Analysis of the mouse transcriptome based on functional annotation of 60,770 full-length cDNAs.</title>
        <authorList>
            <consortium name="The FANTOM Consortium and the RIKEN Genome Exploration Research Group Phase I and II Team"/>
        </authorList>
    </citation>
    <scope>NUCLEOTIDE SEQUENCE</scope>
    <source>
        <strain evidence="2">C57BL/6J</strain>
        <tissue evidence="2">Colon</tissue>
    </source>
</reference>
<evidence type="ECO:0000313" key="2">
    <source>
        <dbReference type="EMBL" id="BAC37417.1"/>
    </source>
</evidence>
<sequence length="111" mass="12476">MRGHPPQLTFLSEQPQHSNSSPYLGEFCSLRAAAALCSPISSSYKPRIYPAWTSLSRGWDFLLLIHSIPDYWNNVSKKHIFNGSKNSPVPKLSNADFKKLFSETDGSYPES</sequence>
<reference evidence="2" key="3">
    <citation type="journal article" date="2000" name="Genome Res.">
        <title>RIKEN integrated sequence analysis (RISA) system--384-format sequencing pipeline with 384 multicapillary sequencer.</title>
        <authorList>
            <person name="Shibata K."/>
            <person name="Itoh M."/>
            <person name="Aizawa K."/>
            <person name="Nagaoka S."/>
            <person name="Sasaki N."/>
            <person name="Carninci P."/>
            <person name="Konno H."/>
            <person name="Akiyama J."/>
            <person name="Nishi K."/>
            <person name="Kitsunai T."/>
            <person name="Tashiro H."/>
            <person name="Itoh M."/>
            <person name="Sumi N."/>
            <person name="Ishii Y."/>
            <person name="Nakamura S."/>
            <person name="Hazama M."/>
            <person name="Nishine T."/>
            <person name="Harada A."/>
            <person name="Yamamoto R."/>
            <person name="Matsumoto H."/>
            <person name="Sakaguchi S."/>
            <person name="Ikegami T."/>
            <person name="Kashiwagi K."/>
            <person name="Fujiwake S."/>
            <person name="Inoue K."/>
            <person name="Togawa Y."/>
            <person name="Izawa M."/>
            <person name="Ohara E."/>
            <person name="Watahiki M."/>
            <person name="Yoneda Y."/>
            <person name="Ishikawa T."/>
            <person name="Ozawa K."/>
            <person name="Tanaka T."/>
            <person name="Matsuura S."/>
            <person name="Kawai J."/>
            <person name="Okazaki Y."/>
            <person name="Muramatsu M."/>
            <person name="Inoue Y."/>
            <person name="Kira A."/>
            <person name="Hayashizaki Y."/>
        </authorList>
    </citation>
    <scope>NUCLEOTIDE SEQUENCE</scope>
    <source>
        <strain evidence="2">C57BL/6J</strain>
        <tissue evidence="2">Colon</tissue>
    </source>
</reference>
<reference evidence="2" key="6">
    <citation type="submission" date="2002-04" db="EMBL/GenBank/DDBJ databases">
        <authorList>
            <person name="Adachi J."/>
            <person name="Aizawa K."/>
            <person name="Akimura T."/>
            <person name="Arakawa T."/>
            <person name="Bono H."/>
            <person name="Carninci P."/>
            <person name="Fukuda S."/>
            <person name="Furuno M."/>
            <person name="Hanagaki T."/>
            <person name="Hara A."/>
            <person name="Hashizume W."/>
            <person name="Hayashida K."/>
            <person name="Hayatsu N."/>
            <person name="Hiramoto K."/>
            <person name="Hiraoka T."/>
            <person name="Hirozane T."/>
            <person name="Hori F."/>
            <person name="Imotani K."/>
            <person name="Ishii Y."/>
            <person name="Itoh M."/>
            <person name="Kagawa I."/>
            <person name="Kasukawa T."/>
            <person name="Katoh H."/>
            <person name="Kawai J."/>
            <person name="Kojima Y."/>
            <person name="Kondo S."/>
            <person name="Konno H."/>
            <person name="Kouda M."/>
            <person name="Koya S."/>
            <person name="Kurihara C."/>
            <person name="Matsuyama T."/>
            <person name="Miyazaki A."/>
            <person name="Murata M."/>
            <person name="Nakamura M."/>
            <person name="Nishi K."/>
            <person name="Nomura K."/>
            <person name="Numazaki R."/>
            <person name="Ohno M."/>
            <person name="Ohsato N."/>
            <person name="Okazaki Y."/>
            <person name="Saito R."/>
            <person name="Saitoh H."/>
            <person name="Sakai C."/>
            <person name="Sakai K."/>
            <person name="Sakazume N."/>
            <person name="Sano H."/>
            <person name="Sasaki D."/>
            <person name="Shibata K."/>
            <person name="Shinagawa A."/>
            <person name="Shiraki T."/>
            <person name="Sogabe Y."/>
            <person name="Tagami M."/>
            <person name="Tagawa A."/>
            <person name="Takahashi F."/>
            <person name="Takaku-Akahira S."/>
            <person name="Takeda Y."/>
            <person name="Tanaka T."/>
            <person name="Tomaru A."/>
            <person name="Toya T."/>
            <person name="Yasunishi A."/>
            <person name="Muramatsu M."/>
            <person name="Hayashizaki Y."/>
        </authorList>
    </citation>
    <scope>NUCLEOTIDE SEQUENCE</scope>
    <source>
        <strain evidence="2">C57BL/6J</strain>
        <tissue evidence="2">Colon</tissue>
    </source>
</reference>
<dbReference type="AlphaFoldDB" id="Q8C5D5"/>
<dbReference type="EMBL" id="AK078840">
    <property type="protein sequence ID" value="BAC37417.1"/>
    <property type="molecule type" value="mRNA"/>
</dbReference>
<gene>
    <name evidence="3" type="primary">Loxl4</name>
</gene>
<feature type="compositionally biased region" description="Polar residues" evidence="1">
    <location>
        <begin position="9"/>
        <end position="21"/>
    </location>
</feature>
<dbReference type="AGR" id="MGI:1914823"/>
<organism evidence="2">
    <name type="scientific">Mus musculus</name>
    <name type="common">Mouse</name>
    <dbReference type="NCBI Taxonomy" id="10090"/>
    <lineage>
        <taxon>Eukaryota</taxon>
        <taxon>Metazoa</taxon>
        <taxon>Chordata</taxon>
        <taxon>Craniata</taxon>
        <taxon>Vertebrata</taxon>
        <taxon>Euteleostomi</taxon>
        <taxon>Mammalia</taxon>
        <taxon>Eutheria</taxon>
        <taxon>Euarchontoglires</taxon>
        <taxon>Glires</taxon>
        <taxon>Rodentia</taxon>
        <taxon>Myomorpha</taxon>
        <taxon>Muroidea</taxon>
        <taxon>Muridae</taxon>
        <taxon>Murinae</taxon>
        <taxon>Mus</taxon>
        <taxon>Mus</taxon>
    </lineage>
</organism>
<reference evidence="2" key="1">
    <citation type="journal article" date="1999" name="Methods Enzymol.">
        <title>High-efficiency full-length cDNA cloning.</title>
        <authorList>
            <person name="Carninci P."/>
            <person name="Hayashizaki Y."/>
        </authorList>
    </citation>
    <scope>NUCLEOTIDE SEQUENCE</scope>
    <source>
        <strain evidence="2">C57BL/6J</strain>
        <tissue evidence="2">Colon</tissue>
    </source>
</reference>
<protein>
    <submittedName>
        <fullName evidence="2">Uncharacterized protein</fullName>
    </submittedName>
</protein>
<reference evidence="2" key="8">
    <citation type="journal article" date="2005" name="Science">
        <title>Antisense Transcription in the Mammalian Transcriptome.</title>
        <authorList>
            <consortium name="RIKEN Genome Exploration Research Group and Genome Science Group (Genome Network Project Core Group) and the FANTOM Consortium"/>
        </authorList>
    </citation>
    <scope>NUCLEOTIDE SEQUENCE</scope>
    <source>
        <strain evidence="2">C57BL/6J</strain>
        <tissue evidence="2">Colon</tissue>
    </source>
</reference>
<accession>Q8C5D5</accession>
<reference evidence="2" key="2">
    <citation type="journal article" date="2000" name="Genome Res.">
        <title>Normalization and subtraction of cap-trapper-selected cDNAs to prepare full-length cDNA libraries for rapid discovery of new genes.</title>
        <authorList>
            <person name="Carninci P."/>
            <person name="Shibata Y."/>
            <person name="Hayatsu N."/>
            <person name="Sugahara Y."/>
            <person name="Shibata K."/>
            <person name="Itoh M."/>
            <person name="Konno H."/>
            <person name="Okazaki Y."/>
            <person name="Muramatsu M."/>
            <person name="Hayashizaki Y."/>
        </authorList>
    </citation>
    <scope>NUCLEOTIDE SEQUENCE</scope>
    <source>
        <strain evidence="2">C57BL/6J</strain>
        <tissue evidence="2">Colon</tissue>
    </source>
</reference>